<evidence type="ECO:0000313" key="5">
    <source>
        <dbReference type="Proteomes" id="UP001596415"/>
    </source>
</evidence>
<dbReference type="Gene3D" id="3.40.50.300">
    <property type="entry name" value="P-loop containing nucleotide triphosphate hydrolases"/>
    <property type="match status" value="1"/>
</dbReference>
<feature type="domain" description="Sulfotransferase" evidence="3">
    <location>
        <begin position="58"/>
        <end position="259"/>
    </location>
</feature>
<gene>
    <name evidence="4" type="ORF">ACFQO1_00440</name>
</gene>
<sequence length="273" mass="32648">MIKKLKGKLEQFVRLLFVNSVTQLNDSIVLVEYPKSGGTWLGQLISSYLEIPFPRNKFPKLEKSLYHGHYLPEKNILNNKKIILLVRDGRDVMVSQYHHRLLWNDKNKLIPKDVHYYRSILEYDDFNDVKKNMSHFINFSFTHTPSKMQQYTYMGNWASFNEAWLKELNKRNNIYLIRYESLLENPYDTLAQMFSSFFGFEKINKQKLTTIIAKYSFENQTKRKAGEENVKSFLRKGIKGDWKNYFGEKEKEIFKKHANHMLIKLGYEDNTNW</sequence>
<dbReference type="RefSeq" id="WP_380215594.1">
    <property type="nucleotide sequence ID" value="NZ_JBHTBN010000001.1"/>
</dbReference>
<dbReference type="PANTHER" id="PTHR11783">
    <property type="entry name" value="SULFOTRANSFERASE SULT"/>
    <property type="match status" value="1"/>
</dbReference>
<keyword evidence="2" id="KW-0808">Transferase</keyword>
<name>A0ABW2MP55_9FLAO</name>
<dbReference type="InterPro" id="IPR000863">
    <property type="entry name" value="Sulfotransferase_dom"/>
</dbReference>
<protein>
    <submittedName>
        <fullName evidence="4">Sulfotransferase domain-containing protein</fullName>
    </submittedName>
</protein>
<evidence type="ECO:0000256" key="1">
    <source>
        <dbReference type="ARBA" id="ARBA00005771"/>
    </source>
</evidence>
<dbReference type="EMBL" id="JBHTBN010000001">
    <property type="protein sequence ID" value="MFC7356139.1"/>
    <property type="molecule type" value="Genomic_DNA"/>
</dbReference>
<evidence type="ECO:0000313" key="4">
    <source>
        <dbReference type="EMBL" id="MFC7356139.1"/>
    </source>
</evidence>
<dbReference type="Pfam" id="PF00685">
    <property type="entry name" value="Sulfotransfer_1"/>
    <property type="match status" value="1"/>
</dbReference>
<dbReference type="InterPro" id="IPR027417">
    <property type="entry name" value="P-loop_NTPase"/>
</dbReference>
<proteinExistence type="inferred from homology"/>
<evidence type="ECO:0000259" key="3">
    <source>
        <dbReference type="Pfam" id="PF00685"/>
    </source>
</evidence>
<comment type="similarity">
    <text evidence="1">Belongs to the sulfotransferase 1 family.</text>
</comment>
<reference evidence="5" key="1">
    <citation type="journal article" date="2019" name="Int. J. Syst. Evol. Microbiol.">
        <title>The Global Catalogue of Microorganisms (GCM) 10K type strain sequencing project: providing services to taxonomists for standard genome sequencing and annotation.</title>
        <authorList>
            <consortium name="The Broad Institute Genomics Platform"/>
            <consortium name="The Broad Institute Genome Sequencing Center for Infectious Disease"/>
            <person name="Wu L."/>
            <person name="Ma J."/>
        </authorList>
    </citation>
    <scope>NUCLEOTIDE SEQUENCE [LARGE SCALE GENOMIC DNA]</scope>
    <source>
        <strain evidence="5">CGMCC 1.16306</strain>
    </source>
</reference>
<comment type="caution">
    <text evidence="4">The sequence shown here is derived from an EMBL/GenBank/DDBJ whole genome shotgun (WGS) entry which is preliminary data.</text>
</comment>
<evidence type="ECO:0000256" key="2">
    <source>
        <dbReference type="ARBA" id="ARBA00022679"/>
    </source>
</evidence>
<keyword evidence="5" id="KW-1185">Reference proteome</keyword>
<dbReference type="Proteomes" id="UP001596415">
    <property type="component" value="Unassembled WGS sequence"/>
</dbReference>
<accession>A0ABW2MP55</accession>
<organism evidence="4 5">
    <name type="scientific">Jejudonia soesokkakensis</name>
    <dbReference type="NCBI Taxonomy" id="1323432"/>
    <lineage>
        <taxon>Bacteria</taxon>
        <taxon>Pseudomonadati</taxon>
        <taxon>Bacteroidota</taxon>
        <taxon>Flavobacteriia</taxon>
        <taxon>Flavobacteriales</taxon>
        <taxon>Flavobacteriaceae</taxon>
        <taxon>Jejudonia</taxon>
    </lineage>
</organism>
<dbReference type="SUPFAM" id="SSF52540">
    <property type="entry name" value="P-loop containing nucleoside triphosphate hydrolases"/>
    <property type="match status" value="1"/>
</dbReference>